<protein>
    <submittedName>
        <fullName evidence="4">GNAT family N-acetyltransferase</fullName>
    </submittedName>
</protein>
<dbReference type="CDD" id="cd04301">
    <property type="entry name" value="NAT_SF"/>
    <property type="match status" value="1"/>
</dbReference>
<keyword evidence="2" id="KW-0812">Transmembrane</keyword>
<evidence type="ECO:0000313" key="4">
    <source>
        <dbReference type="EMBL" id="MYM69013.1"/>
    </source>
</evidence>
<gene>
    <name evidence="4" type="ORF">GTP45_19535</name>
</gene>
<accession>A0A7X4GSU2</accession>
<keyword evidence="2" id="KW-0472">Membrane</keyword>
<feature type="transmembrane region" description="Helical" evidence="2">
    <location>
        <begin position="86"/>
        <end position="106"/>
    </location>
</feature>
<evidence type="ECO:0000259" key="3">
    <source>
        <dbReference type="PROSITE" id="PS51186"/>
    </source>
</evidence>
<dbReference type="SUPFAM" id="SSF55729">
    <property type="entry name" value="Acyl-CoA N-acyltransferases (Nat)"/>
    <property type="match status" value="1"/>
</dbReference>
<feature type="transmembrane region" description="Helical" evidence="2">
    <location>
        <begin position="52"/>
        <end position="74"/>
    </location>
</feature>
<feature type="coiled-coil region" evidence="1">
    <location>
        <begin position="105"/>
        <end position="132"/>
    </location>
</feature>
<dbReference type="PROSITE" id="PS51186">
    <property type="entry name" value="GNAT"/>
    <property type="match status" value="1"/>
</dbReference>
<dbReference type="InterPro" id="IPR000182">
    <property type="entry name" value="GNAT_dom"/>
</dbReference>
<sequence length="296" mass="32801">MLRPLFLRLRGARQRTVAAVLLLLQAVIFLLDTGTGAAISYAPFYSVPVALAAWRLPPLAAAGFVAVATVARVYDYTNHHHDSLLLLSYDLAQSAAFYALVAWLAWQARRTRERLVQRARRLQRQARRERHRRVLDATIRRAVLDDVAGIIGLTATGDDAFDQQVMNSEHQAALARVFSAGIVEGTAPRTNWDGGRSTVPVEFWVSEIGGQLAGYMMVMGVDGSKGPERELHALAVAPAFRNQGVGAMLVNFFCAHHRQRRLLVACKPGSQMMQMLERRHFHHYASSAGYEIMALG</sequence>
<dbReference type="RefSeq" id="WP_161015530.1">
    <property type="nucleotide sequence ID" value="NZ_WWCK01000005.1"/>
</dbReference>
<dbReference type="Proteomes" id="UP000450012">
    <property type="component" value="Unassembled WGS sequence"/>
</dbReference>
<dbReference type="GO" id="GO:0016747">
    <property type="term" value="F:acyltransferase activity, transferring groups other than amino-acyl groups"/>
    <property type="evidence" value="ECO:0007669"/>
    <property type="project" value="InterPro"/>
</dbReference>
<name>A0A7X4GSU2_9BURK</name>
<dbReference type="AlphaFoldDB" id="A0A7X4GSU2"/>
<evidence type="ECO:0000256" key="2">
    <source>
        <dbReference type="SAM" id="Phobius"/>
    </source>
</evidence>
<organism evidence="4 5">
    <name type="scientific">Duganella rivi</name>
    <dbReference type="NCBI Taxonomy" id="2666083"/>
    <lineage>
        <taxon>Bacteria</taxon>
        <taxon>Pseudomonadati</taxon>
        <taxon>Pseudomonadota</taxon>
        <taxon>Betaproteobacteria</taxon>
        <taxon>Burkholderiales</taxon>
        <taxon>Oxalobacteraceae</taxon>
        <taxon>Telluria group</taxon>
        <taxon>Duganella</taxon>
    </lineage>
</organism>
<keyword evidence="5" id="KW-1185">Reference proteome</keyword>
<dbReference type="Gene3D" id="3.40.630.30">
    <property type="match status" value="1"/>
</dbReference>
<reference evidence="4 5" key="1">
    <citation type="submission" date="2019-12" db="EMBL/GenBank/DDBJ databases">
        <title>Novel species isolated from a subtropical stream in China.</title>
        <authorList>
            <person name="Lu H."/>
        </authorList>
    </citation>
    <scope>NUCLEOTIDE SEQUENCE [LARGE SCALE GENOMIC DNA]</scope>
    <source>
        <strain evidence="4 5">FT55W</strain>
    </source>
</reference>
<dbReference type="Pfam" id="PF00583">
    <property type="entry name" value="Acetyltransf_1"/>
    <property type="match status" value="1"/>
</dbReference>
<evidence type="ECO:0000256" key="1">
    <source>
        <dbReference type="SAM" id="Coils"/>
    </source>
</evidence>
<keyword evidence="1" id="KW-0175">Coiled coil</keyword>
<evidence type="ECO:0000313" key="5">
    <source>
        <dbReference type="Proteomes" id="UP000450012"/>
    </source>
</evidence>
<keyword evidence="2" id="KW-1133">Transmembrane helix</keyword>
<comment type="caution">
    <text evidence="4">The sequence shown here is derived from an EMBL/GenBank/DDBJ whole genome shotgun (WGS) entry which is preliminary data.</text>
</comment>
<feature type="domain" description="N-acetyltransferase" evidence="3">
    <location>
        <begin position="137"/>
        <end position="296"/>
    </location>
</feature>
<dbReference type="InterPro" id="IPR016181">
    <property type="entry name" value="Acyl_CoA_acyltransferase"/>
</dbReference>
<dbReference type="EMBL" id="WWCK01000005">
    <property type="protein sequence ID" value="MYM69013.1"/>
    <property type="molecule type" value="Genomic_DNA"/>
</dbReference>
<proteinExistence type="predicted"/>